<dbReference type="Gene3D" id="3.10.129.10">
    <property type="entry name" value="Hotdog Thioesterase"/>
    <property type="match status" value="1"/>
</dbReference>
<dbReference type="InterPro" id="IPR029069">
    <property type="entry name" value="HotDog_dom_sf"/>
</dbReference>
<gene>
    <name evidence="3" type="ORF">M407DRAFT_141605</name>
</gene>
<dbReference type="AlphaFoldDB" id="A0A0C3QSP9"/>
<keyword evidence="4" id="KW-1185">Reference proteome</keyword>
<evidence type="ECO:0000256" key="1">
    <source>
        <dbReference type="ARBA" id="ARBA00022801"/>
    </source>
</evidence>
<reference evidence="3 4" key="1">
    <citation type="submission" date="2014-04" db="EMBL/GenBank/DDBJ databases">
        <authorList>
            <consortium name="DOE Joint Genome Institute"/>
            <person name="Kuo A."/>
            <person name="Girlanda M."/>
            <person name="Perotto S."/>
            <person name="Kohler A."/>
            <person name="Nagy L.G."/>
            <person name="Floudas D."/>
            <person name="Copeland A."/>
            <person name="Barry K.W."/>
            <person name="Cichocki N."/>
            <person name="Veneault-Fourrey C."/>
            <person name="LaButti K."/>
            <person name="Lindquist E.A."/>
            <person name="Lipzen A."/>
            <person name="Lundell T."/>
            <person name="Morin E."/>
            <person name="Murat C."/>
            <person name="Sun H."/>
            <person name="Tunlid A."/>
            <person name="Henrissat B."/>
            <person name="Grigoriev I.V."/>
            <person name="Hibbett D.S."/>
            <person name="Martin F."/>
            <person name="Nordberg H.P."/>
            <person name="Cantor M.N."/>
            <person name="Hua S.X."/>
        </authorList>
    </citation>
    <scope>NUCLEOTIDE SEQUENCE [LARGE SCALE GENOMIC DNA]</scope>
    <source>
        <strain evidence="3 4">MUT 4182</strain>
    </source>
</reference>
<evidence type="ECO:0000259" key="2">
    <source>
        <dbReference type="Pfam" id="PF20789"/>
    </source>
</evidence>
<dbReference type="STRING" id="1051891.A0A0C3QSP9"/>
<evidence type="ECO:0000313" key="3">
    <source>
        <dbReference type="EMBL" id="KIO31069.1"/>
    </source>
</evidence>
<name>A0A0C3QSP9_9AGAM</name>
<organism evidence="3 4">
    <name type="scientific">Tulasnella calospora MUT 4182</name>
    <dbReference type="NCBI Taxonomy" id="1051891"/>
    <lineage>
        <taxon>Eukaryota</taxon>
        <taxon>Fungi</taxon>
        <taxon>Dikarya</taxon>
        <taxon>Basidiomycota</taxon>
        <taxon>Agaricomycotina</taxon>
        <taxon>Agaricomycetes</taxon>
        <taxon>Cantharellales</taxon>
        <taxon>Tulasnellaceae</taxon>
        <taxon>Tulasnella</taxon>
    </lineage>
</organism>
<dbReference type="Proteomes" id="UP000054248">
    <property type="component" value="Unassembled WGS sequence"/>
</dbReference>
<protein>
    <recommendedName>
        <fullName evidence="2">Acyl-CoA thioesterase-like C-terminal domain-containing protein</fullName>
    </recommendedName>
</protein>
<accession>A0A0C3QSP9</accession>
<dbReference type="InterPro" id="IPR049450">
    <property type="entry name" value="ACOT8-like_C"/>
</dbReference>
<reference evidence="4" key="2">
    <citation type="submission" date="2015-01" db="EMBL/GenBank/DDBJ databases">
        <title>Evolutionary Origins and Diversification of the Mycorrhizal Mutualists.</title>
        <authorList>
            <consortium name="DOE Joint Genome Institute"/>
            <consortium name="Mycorrhizal Genomics Consortium"/>
            <person name="Kohler A."/>
            <person name="Kuo A."/>
            <person name="Nagy L.G."/>
            <person name="Floudas D."/>
            <person name="Copeland A."/>
            <person name="Barry K.W."/>
            <person name="Cichocki N."/>
            <person name="Veneault-Fourrey C."/>
            <person name="LaButti K."/>
            <person name="Lindquist E.A."/>
            <person name="Lipzen A."/>
            <person name="Lundell T."/>
            <person name="Morin E."/>
            <person name="Murat C."/>
            <person name="Riley R."/>
            <person name="Ohm R."/>
            <person name="Sun H."/>
            <person name="Tunlid A."/>
            <person name="Henrissat B."/>
            <person name="Grigoriev I.V."/>
            <person name="Hibbett D.S."/>
            <person name="Martin F."/>
        </authorList>
    </citation>
    <scope>NUCLEOTIDE SEQUENCE [LARGE SCALE GENOMIC DNA]</scope>
    <source>
        <strain evidence="4">MUT 4182</strain>
    </source>
</reference>
<dbReference type="CDD" id="cd03443">
    <property type="entry name" value="PaaI_thioesterase"/>
    <property type="match status" value="1"/>
</dbReference>
<evidence type="ECO:0000313" key="4">
    <source>
        <dbReference type="Proteomes" id="UP000054248"/>
    </source>
</evidence>
<dbReference type="EMBL" id="KN822966">
    <property type="protein sequence ID" value="KIO31069.1"/>
    <property type="molecule type" value="Genomic_DNA"/>
</dbReference>
<sequence length="180" mass="19415">MASPPSTVELSIRGNVSDDVKNDIHHVMTGLVFEPTFAWSVGSKLRITDVDRLESSPGALVNGGPLETTTARVICELDVDQSMCDGEGVLHTGCIAFLMDLCTTLTYFLYDDWRTMHVSSTLNMSCHDQATTGGQLRIVSSSVTMDDGLGTSKCEIWEAKEGVLIASGSHTKMRPSASKL</sequence>
<dbReference type="PANTHER" id="PTHR21660:SF1">
    <property type="entry name" value="ACYL-COENZYME A THIOESTERASE 13"/>
    <property type="match status" value="1"/>
</dbReference>
<keyword evidence="1" id="KW-0378">Hydrolase</keyword>
<dbReference type="OrthoDB" id="2831072at2759"/>
<dbReference type="SUPFAM" id="SSF54637">
    <property type="entry name" value="Thioesterase/thiol ester dehydrase-isomerase"/>
    <property type="match status" value="1"/>
</dbReference>
<dbReference type="PANTHER" id="PTHR21660">
    <property type="entry name" value="THIOESTERASE SUPERFAMILY MEMBER-RELATED"/>
    <property type="match status" value="1"/>
</dbReference>
<feature type="domain" description="Acyl-CoA thioesterase-like C-terminal" evidence="2">
    <location>
        <begin position="83"/>
        <end position="171"/>
    </location>
</feature>
<dbReference type="GO" id="GO:0047617">
    <property type="term" value="F:fatty acyl-CoA hydrolase activity"/>
    <property type="evidence" value="ECO:0007669"/>
    <property type="project" value="InterPro"/>
</dbReference>
<proteinExistence type="predicted"/>
<dbReference type="HOGENOM" id="CLU_085799_2_0_1"/>
<dbReference type="InterPro" id="IPR039298">
    <property type="entry name" value="ACOT13"/>
</dbReference>
<dbReference type="Pfam" id="PF20789">
    <property type="entry name" value="4HBT_3C"/>
    <property type="match status" value="1"/>
</dbReference>